<feature type="signal peptide" evidence="1">
    <location>
        <begin position="1"/>
        <end position="33"/>
    </location>
</feature>
<dbReference type="PROSITE" id="PS51257">
    <property type="entry name" value="PROKAR_LIPOPROTEIN"/>
    <property type="match status" value="1"/>
</dbReference>
<protein>
    <recommendedName>
        <fullName evidence="4">Lipoprotein</fullName>
    </recommendedName>
</protein>
<organism evidence="2 3">
    <name type="scientific">Methyloradius palustris</name>
    <dbReference type="NCBI Taxonomy" id="2778876"/>
    <lineage>
        <taxon>Bacteria</taxon>
        <taxon>Pseudomonadati</taxon>
        <taxon>Pseudomonadota</taxon>
        <taxon>Betaproteobacteria</taxon>
        <taxon>Nitrosomonadales</taxon>
        <taxon>Methylophilaceae</taxon>
        <taxon>Methyloradius</taxon>
    </lineage>
</organism>
<dbReference type="KEGG" id="mpau:ZMTM_20720"/>
<reference evidence="2" key="1">
    <citation type="journal article" date="2021" name="Arch. Microbiol.">
        <title>Methyloradius palustris gen. nov., sp. nov., a methanol-oxidizing bacterium isolated from snow.</title>
        <authorList>
            <person name="Miyadera T."/>
            <person name="Kojima H."/>
            <person name="Fukui M."/>
        </authorList>
    </citation>
    <scope>NUCLEOTIDE SEQUENCE</scope>
    <source>
        <strain evidence="2">Zm11</strain>
    </source>
</reference>
<evidence type="ECO:0000313" key="2">
    <source>
        <dbReference type="EMBL" id="BCM25813.1"/>
    </source>
</evidence>
<feature type="chain" id="PRO_5034582665" description="Lipoprotein" evidence="1">
    <location>
        <begin position="34"/>
        <end position="171"/>
    </location>
</feature>
<gene>
    <name evidence="2" type="ORF">ZMTM_20720</name>
</gene>
<dbReference type="Proteomes" id="UP000826722">
    <property type="component" value="Chromosome"/>
</dbReference>
<keyword evidence="1" id="KW-0732">Signal</keyword>
<dbReference type="AlphaFoldDB" id="A0A8D5K1J0"/>
<dbReference type="RefSeq" id="WP_225907019.1">
    <property type="nucleotide sequence ID" value="NZ_AP024110.1"/>
</dbReference>
<accession>A0A8D5K1J0</accession>
<evidence type="ECO:0000313" key="3">
    <source>
        <dbReference type="Proteomes" id="UP000826722"/>
    </source>
</evidence>
<dbReference type="EMBL" id="AP024110">
    <property type="protein sequence ID" value="BCM25813.1"/>
    <property type="molecule type" value="Genomic_DNA"/>
</dbReference>
<sequence>MNVKKLLRLSMFGSLLAALMLLTGCASTPQKQAEIQRISPEELDRIMPKPVPTISLDDLVSLSKITPPDELIAQIKASNSQYDLTPSQTLDLSKKGVDAKVLDYIHQAREQSVRDSVADEINRREAQKRLEQQQIIRDYQSRYYYDPWGYGGYRGGWGPSFYYRPSYRRHW</sequence>
<keyword evidence="3" id="KW-1185">Reference proteome</keyword>
<proteinExistence type="predicted"/>
<evidence type="ECO:0008006" key="4">
    <source>
        <dbReference type="Google" id="ProtNLM"/>
    </source>
</evidence>
<name>A0A8D5K1J0_9PROT</name>
<evidence type="ECO:0000256" key="1">
    <source>
        <dbReference type="SAM" id="SignalP"/>
    </source>
</evidence>